<feature type="transmembrane region" description="Helical" evidence="2">
    <location>
        <begin position="92"/>
        <end position="116"/>
    </location>
</feature>
<feature type="transmembrane region" description="Helical" evidence="2">
    <location>
        <begin position="40"/>
        <end position="61"/>
    </location>
</feature>
<dbReference type="Gene3D" id="3.40.30.10">
    <property type="entry name" value="Glutaredoxin"/>
    <property type="match status" value="1"/>
</dbReference>
<keyword evidence="5" id="KW-1185">Reference proteome</keyword>
<protein>
    <submittedName>
        <fullName evidence="4">Thioredoxin domain-containing protein</fullName>
    </submittedName>
</protein>
<dbReference type="CDD" id="cd02972">
    <property type="entry name" value="DsbA_family"/>
    <property type="match status" value="1"/>
</dbReference>
<gene>
    <name evidence="4" type="ORF">J4H92_02295</name>
</gene>
<dbReference type="InterPro" id="IPR012336">
    <property type="entry name" value="Thioredoxin-like_fold"/>
</dbReference>
<accession>A0A939SAS7</accession>
<dbReference type="Pfam" id="PF13462">
    <property type="entry name" value="Thioredoxin_4"/>
    <property type="match status" value="1"/>
</dbReference>
<sequence length="371" mass="37891">MSENEHGDPESPQAGDRQWVPVPPANPYATRRPSSTGRGLSIAAMGLGLLALLTSAVSAFYFNPLVALGAGLGILAAVLGIVALVRRGQLRAAAITGVGAAAVAVLIALLSGVLALGTALGTGVAELAPGTGDSPGAEETVPPESEESAIEWPANMASGGIVFAEGGEPVRSDPVPSGTAPQPTRVERESGRNDVLVYVDYRCPHCAAFELANGDLLEEALGDGSTTVELVPLSFLDRGNEGGYSARAAAAVVCTVDIQPEHAWELHAALLDPAVQPSPGEDVDDAGLIALAAQASGADLDPGVADCIESGRFVPFVKALNDWALANPVPNAIDQESRLSGTPTVLVNGVLYTGAPDDAAAFREFYDEQTS</sequence>
<dbReference type="Proteomes" id="UP000664382">
    <property type="component" value="Unassembled WGS sequence"/>
</dbReference>
<organism evidence="4 5">
    <name type="scientific">Leucobacter weissii</name>
    <dbReference type="NCBI Taxonomy" id="1983706"/>
    <lineage>
        <taxon>Bacteria</taxon>
        <taxon>Bacillati</taxon>
        <taxon>Actinomycetota</taxon>
        <taxon>Actinomycetes</taxon>
        <taxon>Micrococcales</taxon>
        <taxon>Microbacteriaceae</taxon>
        <taxon>Leucobacter</taxon>
    </lineage>
</organism>
<keyword evidence="2" id="KW-0812">Transmembrane</keyword>
<evidence type="ECO:0000256" key="1">
    <source>
        <dbReference type="SAM" id="MobiDB-lite"/>
    </source>
</evidence>
<dbReference type="PROSITE" id="PS51352">
    <property type="entry name" value="THIOREDOXIN_2"/>
    <property type="match status" value="1"/>
</dbReference>
<feature type="region of interest" description="Disordered" evidence="1">
    <location>
        <begin position="1"/>
        <end position="35"/>
    </location>
</feature>
<feature type="domain" description="Thioredoxin" evidence="3">
    <location>
        <begin position="169"/>
        <end position="371"/>
    </location>
</feature>
<evidence type="ECO:0000259" key="3">
    <source>
        <dbReference type="PROSITE" id="PS51352"/>
    </source>
</evidence>
<dbReference type="RefSeq" id="WP_208095511.1">
    <property type="nucleotide sequence ID" value="NZ_JAGDYM010000004.1"/>
</dbReference>
<evidence type="ECO:0000256" key="2">
    <source>
        <dbReference type="SAM" id="Phobius"/>
    </source>
</evidence>
<dbReference type="EMBL" id="JAGDYM010000004">
    <property type="protein sequence ID" value="MBO1900775.1"/>
    <property type="molecule type" value="Genomic_DNA"/>
</dbReference>
<proteinExistence type="predicted"/>
<feature type="region of interest" description="Disordered" evidence="1">
    <location>
        <begin position="168"/>
        <end position="188"/>
    </location>
</feature>
<reference evidence="4" key="1">
    <citation type="submission" date="2021-03" db="EMBL/GenBank/DDBJ databases">
        <title>Leucobacter chromiisoli sp. nov., isolated from chromium-containing soil of chemical plant.</title>
        <authorList>
            <person name="Xu Z."/>
        </authorList>
    </citation>
    <scope>NUCLEOTIDE SEQUENCE</scope>
    <source>
        <strain evidence="4">S27</strain>
    </source>
</reference>
<comment type="caution">
    <text evidence="4">The sequence shown here is derived from an EMBL/GenBank/DDBJ whole genome shotgun (WGS) entry which is preliminary data.</text>
</comment>
<evidence type="ECO:0000313" key="5">
    <source>
        <dbReference type="Proteomes" id="UP000664382"/>
    </source>
</evidence>
<keyword evidence="2" id="KW-0472">Membrane</keyword>
<dbReference type="InterPro" id="IPR036249">
    <property type="entry name" value="Thioredoxin-like_sf"/>
</dbReference>
<keyword evidence="2" id="KW-1133">Transmembrane helix</keyword>
<feature type="transmembrane region" description="Helical" evidence="2">
    <location>
        <begin position="67"/>
        <end position="85"/>
    </location>
</feature>
<dbReference type="SUPFAM" id="SSF52833">
    <property type="entry name" value="Thioredoxin-like"/>
    <property type="match status" value="1"/>
</dbReference>
<name>A0A939SAS7_9MICO</name>
<dbReference type="InterPro" id="IPR013766">
    <property type="entry name" value="Thioredoxin_domain"/>
</dbReference>
<evidence type="ECO:0000313" key="4">
    <source>
        <dbReference type="EMBL" id="MBO1900775.1"/>
    </source>
</evidence>
<dbReference type="AlphaFoldDB" id="A0A939SAS7"/>